<evidence type="ECO:0000313" key="13">
    <source>
        <dbReference type="EMBL" id="SVB03489.1"/>
    </source>
</evidence>
<dbReference type="PANTHER" id="PTHR10359:SF18">
    <property type="entry name" value="ENDONUCLEASE III"/>
    <property type="match status" value="1"/>
</dbReference>
<dbReference type="Gene3D" id="1.10.1670.10">
    <property type="entry name" value="Helix-hairpin-Helix base-excision DNA repair enzymes (C-terminal)"/>
    <property type="match status" value="1"/>
</dbReference>
<reference evidence="13" key="1">
    <citation type="submission" date="2018-05" db="EMBL/GenBank/DDBJ databases">
        <authorList>
            <person name="Lanie J.A."/>
            <person name="Ng W.-L."/>
            <person name="Kazmierczak K.M."/>
            <person name="Andrzejewski T.M."/>
            <person name="Davidsen T.M."/>
            <person name="Wayne K.J."/>
            <person name="Tettelin H."/>
            <person name="Glass J.I."/>
            <person name="Rusch D."/>
            <person name="Podicherti R."/>
            <person name="Tsui H.-C.T."/>
            <person name="Winkler M.E."/>
        </authorList>
    </citation>
    <scope>NUCLEOTIDE SEQUENCE</scope>
</reference>
<dbReference type="Gene3D" id="1.10.340.30">
    <property type="entry name" value="Hypothetical protein, domain 2"/>
    <property type="match status" value="1"/>
</dbReference>
<evidence type="ECO:0000256" key="11">
    <source>
        <dbReference type="ARBA" id="ARBA00023295"/>
    </source>
</evidence>
<proteinExistence type="inferred from homology"/>
<keyword evidence="11" id="KW-0326">Glycosidase</keyword>
<evidence type="ECO:0000256" key="10">
    <source>
        <dbReference type="ARBA" id="ARBA00023239"/>
    </source>
</evidence>
<dbReference type="GO" id="GO:0046872">
    <property type="term" value="F:metal ion binding"/>
    <property type="evidence" value="ECO:0007669"/>
    <property type="project" value="UniProtKB-KW"/>
</dbReference>
<evidence type="ECO:0000256" key="7">
    <source>
        <dbReference type="ARBA" id="ARBA00023014"/>
    </source>
</evidence>
<comment type="similarity">
    <text evidence="1">Belongs to the Nth/MutY family.</text>
</comment>
<evidence type="ECO:0000256" key="3">
    <source>
        <dbReference type="ARBA" id="ARBA00022723"/>
    </source>
</evidence>
<keyword evidence="7" id="KW-0411">Iron-sulfur</keyword>
<dbReference type="SMART" id="SM00478">
    <property type="entry name" value="ENDO3c"/>
    <property type="match status" value="1"/>
</dbReference>
<dbReference type="SUPFAM" id="SSF48150">
    <property type="entry name" value="DNA-glycosylase"/>
    <property type="match status" value="1"/>
</dbReference>
<keyword evidence="5" id="KW-0378">Hydrolase</keyword>
<gene>
    <name evidence="13" type="ORF">METZ01_LOCUS156343</name>
</gene>
<dbReference type="InterPro" id="IPR004036">
    <property type="entry name" value="Endonuclease-III-like_CS2"/>
</dbReference>
<dbReference type="CDD" id="cd00056">
    <property type="entry name" value="ENDO3c"/>
    <property type="match status" value="1"/>
</dbReference>
<dbReference type="InterPro" id="IPR005759">
    <property type="entry name" value="Nth"/>
</dbReference>
<dbReference type="InterPro" id="IPR023170">
    <property type="entry name" value="HhH_base_excis_C"/>
</dbReference>
<sequence length="221" mass="24586">MPRESNKAKAERTARIIDGLRATYPDAHCELDHRSPLELLISTILSAQCTDKQVNIVTADLFKKYRRAADYVAVPLEELQEDIKRIGLFRNKAKSIQNCCRALVESHGGKVPAMMDALVALAGVGRKTANVVLGNAFGINEGIVVDTHVGRLARRLGLTAEKTPEKIELALQKLVPVADWTMLSHWLIFHGRRRCSARKPECAECEIAPLCPCEKDGEYRE</sequence>
<keyword evidence="8" id="KW-0238">DNA-binding</keyword>
<keyword evidence="10" id="KW-0456">Lyase</keyword>
<dbReference type="FunFam" id="1.10.340.30:FF:000001">
    <property type="entry name" value="Endonuclease III"/>
    <property type="match status" value="1"/>
</dbReference>
<dbReference type="GO" id="GO:0006285">
    <property type="term" value="P:base-excision repair, AP site formation"/>
    <property type="evidence" value="ECO:0007669"/>
    <property type="project" value="TreeGrafter"/>
</dbReference>
<dbReference type="PROSITE" id="PS01155">
    <property type="entry name" value="ENDONUCLEASE_III_2"/>
    <property type="match status" value="1"/>
</dbReference>
<keyword evidence="3" id="KW-0479">Metal-binding</keyword>
<evidence type="ECO:0000256" key="6">
    <source>
        <dbReference type="ARBA" id="ARBA00023004"/>
    </source>
</evidence>
<dbReference type="PANTHER" id="PTHR10359">
    <property type="entry name" value="A/G-SPECIFIC ADENINE GLYCOSYLASE/ENDONUCLEASE III"/>
    <property type="match status" value="1"/>
</dbReference>
<dbReference type="NCBIfam" id="TIGR01083">
    <property type="entry name" value="nth"/>
    <property type="match status" value="1"/>
</dbReference>
<evidence type="ECO:0000256" key="2">
    <source>
        <dbReference type="ARBA" id="ARBA00022485"/>
    </source>
</evidence>
<evidence type="ECO:0000256" key="4">
    <source>
        <dbReference type="ARBA" id="ARBA00022763"/>
    </source>
</evidence>
<feature type="domain" description="HhH-GPD" evidence="12">
    <location>
        <begin position="45"/>
        <end position="193"/>
    </location>
</feature>
<evidence type="ECO:0000256" key="1">
    <source>
        <dbReference type="ARBA" id="ARBA00008343"/>
    </source>
</evidence>
<dbReference type="InterPro" id="IPR011257">
    <property type="entry name" value="DNA_glycosylase"/>
</dbReference>
<dbReference type="HAMAP" id="MF_00942">
    <property type="entry name" value="Nth"/>
    <property type="match status" value="1"/>
</dbReference>
<keyword evidence="6" id="KW-0408">Iron</keyword>
<dbReference type="GO" id="GO:0003677">
    <property type="term" value="F:DNA binding"/>
    <property type="evidence" value="ECO:0007669"/>
    <property type="project" value="UniProtKB-KW"/>
</dbReference>
<keyword evidence="4" id="KW-0227">DNA damage</keyword>
<dbReference type="FunFam" id="1.10.1670.10:FF:000001">
    <property type="entry name" value="Endonuclease III"/>
    <property type="match status" value="1"/>
</dbReference>
<protein>
    <recommendedName>
        <fullName evidence="12">HhH-GPD domain-containing protein</fullName>
    </recommendedName>
</protein>
<dbReference type="Pfam" id="PF00633">
    <property type="entry name" value="HHH"/>
    <property type="match status" value="1"/>
</dbReference>
<evidence type="ECO:0000256" key="5">
    <source>
        <dbReference type="ARBA" id="ARBA00022801"/>
    </source>
</evidence>
<dbReference type="GO" id="GO:0051539">
    <property type="term" value="F:4 iron, 4 sulfur cluster binding"/>
    <property type="evidence" value="ECO:0007669"/>
    <property type="project" value="UniProtKB-KW"/>
</dbReference>
<dbReference type="GO" id="GO:0003906">
    <property type="term" value="F:DNA-(apurinic or apyrimidinic site) endonuclease activity"/>
    <property type="evidence" value="ECO:0007669"/>
    <property type="project" value="InterPro"/>
</dbReference>
<name>A0A382AQ13_9ZZZZ</name>
<dbReference type="EMBL" id="UINC01026296">
    <property type="protein sequence ID" value="SVB03489.1"/>
    <property type="molecule type" value="Genomic_DNA"/>
</dbReference>
<keyword evidence="9" id="KW-0234">DNA repair</keyword>
<dbReference type="PIRSF" id="PIRSF001435">
    <property type="entry name" value="Nth"/>
    <property type="match status" value="1"/>
</dbReference>
<evidence type="ECO:0000256" key="9">
    <source>
        <dbReference type="ARBA" id="ARBA00023204"/>
    </source>
</evidence>
<organism evidence="13">
    <name type="scientific">marine metagenome</name>
    <dbReference type="NCBI Taxonomy" id="408172"/>
    <lineage>
        <taxon>unclassified sequences</taxon>
        <taxon>metagenomes</taxon>
        <taxon>ecological metagenomes</taxon>
    </lineage>
</organism>
<accession>A0A382AQ13</accession>
<evidence type="ECO:0000259" key="12">
    <source>
        <dbReference type="SMART" id="SM00478"/>
    </source>
</evidence>
<dbReference type="GO" id="GO:0016829">
    <property type="term" value="F:lyase activity"/>
    <property type="evidence" value="ECO:0007669"/>
    <property type="project" value="UniProtKB-KW"/>
</dbReference>
<dbReference type="AlphaFoldDB" id="A0A382AQ13"/>
<dbReference type="InterPro" id="IPR000445">
    <property type="entry name" value="HhH_motif"/>
</dbReference>
<keyword evidence="2" id="KW-0004">4Fe-4S</keyword>
<dbReference type="GO" id="GO:0019104">
    <property type="term" value="F:DNA N-glycosylase activity"/>
    <property type="evidence" value="ECO:0007669"/>
    <property type="project" value="UniProtKB-ARBA"/>
</dbReference>
<dbReference type="InterPro" id="IPR003265">
    <property type="entry name" value="HhH-GPD_domain"/>
</dbReference>
<dbReference type="Pfam" id="PF00730">
    <property type="entry name" value="HhH-GPD"/>
    <property type="match status" value="1"/>
</dbReference>
<evidence type="ECO:0000256" key="8">
    <source>
        <dbReference type="ARBA" id="ARBA00023125"/>
    </source>
</evidence>